<reference evidence="1" key="1">
    <citation type="journal article" date="2023" name="IScience">
        <title>Live-bearing cockroach genome reveals convergent evolutionary mechanisms linked to viviparity in insects and beyond.</title>
        <authorList>
            <person name="Fouks B."/>
            <person name="Harrison M.C."/>
            <person name="Mikhailova A.A."/>
            <person name="Marchal E."/>
            <person name="English S."/>
            <person name="Carruthers M."/>
            <person name="Jennings E.C."/>
            <person name="Chiamaka E.L."/>
            <person name="Frigard R.A."/>
            <person name="Pippel M."/>
            <person name="Attardo G.M."/>
            <person name="Benoit J.B."/>
            <person name="Bornberg-Bauer E."/>
            <person name="Tobe S.S."/>
        </authorList>
    </citation>
    <scope>NUCLEOTIDE SEQUENCE</scope>
    <source>
        <strain evidence="1">Stay&amp;Tobe</strain>
    </source>
</reference>
<feature type="non-terminal residue" evidence="1">
    <location>
        <position position="1"/>
    </location>
</feature>
<proteinExistence type="predicted"/>
<dbReference type="Proteomes" id="UP001233999">
    <property type="component" value="Unassembled WGS sequence"/>
</dbReference>
<accession>A0AAD7ZSE8</accession>
<comment type="caution">
    <text evidence="1">The sequence shown here is derived from an EMBL/GenBank/DDBJ whole genome shotgun (WGS) entry which is preliminary data.</text>
</comment>
<protein>
    <submittedName>
        <fullName evidence="1">Uncharacterized protein</fullName>
    </submittedName>
</protein>
<dbReference type="AlphaFoldDB" id="A0AAD7ZSE8"/>
<evidence type="ECO:0000313" key="1">
    <source>
        <dbReference type="EMBL" id="KAJ9585979.1"/>
    </source>
</evidence>
<dbReference type="Gene3D" id="3.80.10.10">
    <property type="entry name" value="Ribonuclease Inhibitor"/>
    <property type="match status" value="1"/>
</dbReference>
<organism evidence="1 2">
    <name type="scientific">Diploptera punctata</name>
    <name type="common">Pacific beetle cockroach</name>
    <dbReference type="NCBI Taxonomy" id="6984"/>
    <lineage>
        <taxon>Eukaryota</taxon>
        <taxon>Metazoa</taxon>
        <taxon>Ecdysozoa</taxon>
        <taxon>Arthropoda</taxon>
        <taxon>Hexapoda</taxon>
        <taxon>Insecta</taxon>
        <taxon>Pterygota</taxon>
        <taxon>Neoptera</taxon>
        <taxon>Polyneoptera</taxon>
        <taxon>Dictyoptera</taxon>
        <taxon>Blattodea</taxon>
        <taxon>Blaberoidea</taxon>
        <taxon>Blaberidae</taxon>
        <taxon>Diplopterinae</taxon>
        <taxon>Diploptera</taxon>
    </lineage>
</organism>
<name>A0AAD7ZSE8_DIPPU</name>
<sequence length="119" mass="14029">FQSVECVNLQLDFNPEMVEYILTQCHNLKRAEVTIEIGNDNVIINSVLSRNSFKHLQEFNWWSTSDMLSRDTAIQIIQHCPKLEVLRGPFVWTRHGNLQQLDRHTKNRFSYVNTTVLRV</sequence>
<dbReference type="EMBL" id="JASPKZ010007228">
    <property type="protein sequence ID" value="KAJ9585979.1"/>
    <property type="molecule type" value="Genomic_DNA"/>
</dbReference>
<gene>
    <name evidence="1" type="ORF">L9F63_020376</name>
</gene>
<evidence type="ECO:0000313" key="2">
    <source>
        <dbReference type="Proteomes" id="UP001233999"/>
    </source>
</evidence>
<dbReference type="InterPro" id="IPR032675">
    <property type="entry name" value="LRR_dom_sf"/>
</dbReference>
<keyword evidence="2" id="KW-1185">Reference proteome</keyword>
<reference evidence="1" key="2">
    <citation type="submission" date="2023-05" db="EMBL/GenBank/DDBJ databases">
        <authorList>
            <person name="Fouks B."/>
        </authorList>
    </citation>
    <scope>NUCLEOTIDE SEQUENCE</scope>
    <source>
        <strain evidence="1">Stay&amp;Tobe</strain>
        <tissue evidence="1">Testes</tissue>
    </source>
</reference>